<organism evidence="1 2">
    <name type="scientific">Thalassospira mesophila</name>
    <dbReference type="NCBI Taxonomy" id="1293891"/>
    <lineage>
        <taxon>Bacteria</taxon>
        <taxon>Pseudomonadati</taxon>
        <taxon>Pseudomonadota</taxon>
        <taxon>Alphaproteobacteria</taxon>
        <taxon>Rhodospirillales</taxon>
        <taxon>Thalassospiraceae</taxon>
        <taxon>Thalassospira</taxon>
    </lineage>
</organism>
<sequence>MRVFVRVVPGASSSYVISHMSRVKQLKNISKRDEMIVDLNREVVRAGLASDVILPKAQPGLFGEYKNGTGPPVFGGPVPV</sequence>
<name>A0A1Y2KUX0_9PROT</name>
<dbReference type="EMBL" id="JFKA01000019">
    <property type="protein sequence ID" value="OSQ35439.1"/>
    <property type="molecule type" value="Genomic_DNA"/>
</dbReference>
<dbReference type="Proteomes" id="UP000193391">
    <property type="component" value="Unassembled WGS sequence"/>
</dbReference>
<reference evidence="1 2" key="1">
    <citation type="submission" date="2014-03" db="EMBL/GenBank/DDBJ databases">
        <title>The draft genome sequence of Thalassospira mesophila JCM 18969.</title>
        <authorList>
            <person name="Lai Q."/>
            <person name="Shao Z."/>
        </authorList>
    </citation>
    <scope>NUCLEOTIDE SEQUENCE [LARGE SCALE GENOMIC DNA]</scope>
    <source>
        <strain evidence="1 2">JCM 18969</strain>
    </source>
</reference>
<gene>
    <name evidence="1" type="ORF">TMES_21125</name>
</gene>
<keyword evidence="2" id="KW-1185">Reference proteome</keyword>
<proteinExistence type="predicted"/>
<evidence type="ECO:0000313" key="1">
    <source>
        <dbReference type="EMBL" id="OSQ35439.1"/>
    </source>
</evidence>
<dbReference type="RefSeq" id="WP_085586341.1">
    <property type="nucleotide sequence ID" value="NZ_JFKA01000019.1"/>
</dbReference>
<comment type="caution">
    <text evidence="1">The sequence shown here is derived from an EMBL/GenBank/DDBJ whole genome shotgun (WGS) entry which is preliminary data.</text>
</comment>
<accession>A0A1Y2KUX0</accession>
<dbReference type="AlphaFoldDB" id="A0A1Y2KUX0"/>
<evidence type="ECO:0000313" key="2">
    <source>
        <dbReference type="Proteomes" id="UP000193391"/>
    </source>
</evidence>
<protein>
    <submittedName>
        <fullName evidence="1">Uncharacterized protein</fullName>
    </submittedName>
</protein>